<evidence type="ECO:0000313" key="1">
    <source>
        <dbReference type="EMBL" id="GBN80917.1"/>
    </source>
</evidence>
<name>A0A4Y2RYT7_ARAVE</name>
<protein>
    <submittedName>
        <fullName evidence="1">Uncharacterized protein</fullName>
    </submittedName>
</protein>
<comment type="caution">
    <text evidence="1">The sequence shown here is derived from an EMBL/GenBank/DDBJ whole genome shotgun (WGS) entry which is preliminary data.</text>
</comment>
<evidence type="ECO:0000313" key="2">
    <source>
        <dbReference type="Proteomes" id="UP000499080"/>
    </source>
</evidence>
<gene>
    <name evidence="1" type="ORF">AVEN_4227_1</name>
</gene>
<keyword evidence="2" id="KW-1185">Reference proteome</keyword>
<organism evidence="1 2">
    <name type="scientific">Araneus ventricosus</name>
    <name type="common">Orbweaver spider</name>
    <name type="synonym">Epeira ventricosa</name>
    <dbReference type="NCBI Taxonomy" id="182803"/>
    <lineage>
        <taxon>Eukaryota</taxon>
        <taxon>Metazoa</taxon>
        <taxon>Ecdysozoa</taxon>
        <taxon>Arthropoda</taxon>
        <taxon>Chelicerata</taxon>
        <taxon>Arachnida</taxon>
        <taxon>Araneae</taxon>
        <taxon>Araneomorphae</taxon>
        <taxon>Entelegynae</taxon>
        <taxon>Araneoidea</taxon>
        <taxon>Araneidae</taxon>
        <taxon>Araneus</taxon>
    </lineage>
</organism>
<sequence length="99" mass="10983">MEPARHSCVHVFVCGRVMTGQEFLQVQEQVEVGRSKIGTIGWSNTTVLQNALPHLLHKAVIDQGWPAAALFVMGILSTFGKISTPTTYHLLAHHIWSIH</sequence>
<accession>A0A4Y2RYT7</accession>
<reference evidence="1 2" key="1">
    <citation type="journal article" date="2019" name="Sci. Rep.">
        <title>Orb-weaving spider Araneus ventricosus genome elucidates the spidroin gene catalogue.</title>
        <authorList>
            <person name="Kono N."/>
            <person name="Nakamura H."/>
            <person name="Ohtoshi R."/>
            <person name="Moran D.A.P."/>
            <person name="Shinohara A."/>
            <person name="Yoshida Y."/>
            <person name="Fujiwara M."/>
            <person name="Mori M."/>
            <person name="Tomita M."/>
            <person name="Arakawa K."/>
        </authorList>
    </citation>
    <scope>NUCLEOTIDE SEQUENCE [LARGE SCALE GENOMIC DNA]</scope>
</reference>
<proteinExistence type="predicted"/>
<dbReference type="AlphaFoldDB" id="A0A4Y2RYT7"/>
<dbReference type="EMBL" id="BGPR01019087">
    <property type="protein sequence ID" value="GBN80917.1"/>
    <property type="molecule type" value="Genomic_DNA"/>
</dbReference>
<dbReference type="Proteomes" id="UP000499080">
    <property type="component" value="Unassembled WGS sequence"/>
</dbReference>
<dbReference type="OrthoDB" id="10593401at2759"/>